<evidence type="ECO:0000256" key="8">
    <source>
        <dbReference type="ARBA" id="ARBA00023274"/>
    </source>
</evidence>
<dbReference type="SUPFAM" id="SSF47446">
    <property type="entry name" value="Signal peptide-binding domain"/>
    <property type="match status" value="1"/>
</dbReference>
<feature type="binding site" evidence="10">
    <location>
        <begin position="183"/>
        <end position="187"/>
    </location>
    <ligand>
        <name>GTP</name>
        <dbReference type="ChEBI" id="CHEBI:37565"/>
    </ligand>
</feature>
<dbReference type="GO" id="GO:0005525">
    <property type="term" value="F:GTP binding"/>
    <property type="evidence" value="ECO:0007669"/>
    <property type="project" value="UniProtKB-UniRule"/>
</dbReference>
<keyword evidence="2 10" id="KW-0963">Cytoplasm</keyword>
<dbReference type="InterPro" id="IPR036891">
    <property type="entry name" value="Signal_recog_part_SRP54_M_sf"/>
</dbReference>
<feature type="binding site" evidence="10">
    <location>
        <begin position="241"/>
        <end position="244"/>
    </location>
    <ligand>
        <name>GTP</name>
        <dbReference type="ChEBI" id="CHEBI:37565"/>
    </ligand>
</feature>
<keyword evidence="6 10" id="KW-0342">GTP-binding</keyword>
<evidence type="ECO:0000259" key="11">
    <source>
        <dbReference type="PROSITE" id="PS00300"/>
    </source>
</evidence>
<proteinExistence type="inferred from homology"/>
<dbReference type="SUPFAM" id="SSF47364">
    <property type="entry name" value="Domain of the SRP/SRP receptor G-proteins"/>
    <property type="match status" value="1"/>
</dbReference>
<keyword evidence="3 10" id="KW-0547">Nucleotide-binding</keyword>
<feature type="domain" description="SRP54-type proteins GTP-binding" evidence="11">
    <location>
        <begin position="262"/>
        <end position="275"/>
    </location>
</feature>
<dbReference type="Pfam" id="PF00448">
    <property type="entry name" value="SRP54"/>
    <property type="match status" value="1"/>
</dbReference>
<feature type="binding site" evidence="10">
    <location>
        <begin position="101"/>
        <end position="108"/>
    </location>
    <ligand>
        <name>GTP</name>
        <dbReference type="ChEBI" id="CHEBI:37565"/>
    </ligand>
</feature>
<dbReference type="SMART" id="SM00962">
    <property type="entry name" value="SRP54"/>
    <property type="match status" value="1"/>
</dbReference>
<evidence type="ECO:0000256" key="4">
    <source>
        <dbReference type="ARBA" id="ARBA00022801"/>
    </source>
</evidence>
<dbReference type="PANTHER" id="PTHR11564">
    <property type="entry name" value="SIGNAL RECOGNITION PARTICLE 54K PROTEIN SRP54"/>
    <property type="match status" value="1"/>
</dbReference>
<comment type="subunit">
    <text evidence="10">Part of the signal recognition particle protein translocation system, which is composed of SRP and FtsY.</text>
</comment>
<evidence type="ECO:0000313" key="12">
    <source>
        <dbReference type="EMBL" id="SMC08311.1"/>
    </source>
</evidence>
<dbReference type="EMBL" id="FWWZ01000001">
    <property type="protein sequence ID" value="SMC08311.1"/>
    <property type="molecule type" value="Genomic_DNA"/>
</dbReference>
<dbReference type="Gene3D" id="1.10.260.30">
    <property type="entry name" value="Signal recognition particle, SRP54 subunit, M-domain"/>
    <property type="match status" value="1"/>
</dbReference>
<dbReference type="PROSITE" id="PS00300">
    <property type="entry name" value="SRP54"/>
    <property type="match status" value="1"/>
</dbReference>
<evidence type="ECO:0000313" key="13">
    <source>
        <dbReference type="Proteomes" id="UP000192602"/>
    </source>
</evidence>
<comment type="catalytic activity">
    <reaction evidence="9 10">
        <text>GTP + H2O = GDP + phosphate + H(+)</text>
        <dbReference type="Rhea" id="RHEA:19669"/>
        <dbReference type="ChEBI" id="CHEBI:15377"/>
        <dbReference type="ChEBI" id="CHEBI:15378"/>
        <dbReference type="ChEBI" id="CHEBI:37565"/>
        <dbReference type="ChEBI" id="CHEBI:43474"/>
        <dbReference type="ChEBI" id="CHEBI:58189"/>
        <dbReference type="EC" id="3.6.5.4"/>
    </reaction>
</comment>
<dbReference type="GO" id="GO:0008312">
    <property type="term" value="F:7S RNA binding"/>
    <property type="evidence" value="ECO:0007669"/>
    <property type="project" value="InterPro"/>
</dbReference>
<evidence type="ECO:0000256" key="3">
    <source>
        <dbReference type="ARBA" id="ARBA00022741"/>
    </source>
</evidence>
<dbReference type="InterPro" id="IPR036225">
    <property type="entry name" value="SRP/SRP_N"/>
</dbReference>
<dbReference type="OrthoDB" id="9804720at2"/>
<comment type="subcellular location">
    <subcellularLocation>
        <location evidence="10">Cytoplasm</location>
    </subcellularLocation>
    <text evidence="10">The SRP-RNC complex is targeted to the cytoplasmic membrane.</text>
</comment>
<evidence type="ECO:0000256" key="10">
    <source>
        <dbReference type="HAMAP-Rule" id="MF_00306"/>
    </source>
</evidence>
<dbReference type="AlphaFoldDB" id="A0A1W1WPS8"/>
<keyword evidence="8 10" id="KW-0687">Ribonucleoprotein</keyword>
<dbReference type="InterPro" id="IPR022941">
    <property type="entry name" value="SRP54"/>
</dbReference>
<comment type="function">
    <text evidence="10">Involved in targeting and insertion of nascent membrane proteins into the cytoplasmic membrane. Binds to the hydrophobic signal sequence of the ribosome-nascent chain (RNC) as it emerges from the ribosomes. The SRP-RNC complex is then targeted to the cytoplasmic membrane where it interacts with the SRP receptor FtsY.</text>
</comment>
<dbReference type="GO" id="GO:0048500">
    <property type="term" value="C:signal recognition particle"/>
    <property type="evidence" value="ECO:0007669"/>
    <property type="project" value="UniProtKB-UniRule"/>
</dbReference>
<comment type="similarity">
    <text evidence="1 10">Belongs to the GTP-binding SRP family. SRP54 subfamily.</text>
</comment>
<dbReference type="InterPro" id="IPR000897">
    <property type="entry name" value="SRP54_GTPase_dom"/>
</dbReference>
<dbReference type="EC" id="3.6.5.4" evidence="10"/>
<protein>
    <recommendedName>
        <fullName evidence="10">Signal recognition particle protein</fullName>
        <ecNumber evidence="10">3.6.5.4</ecNumber>
    </recommendedName>
    <alternativeName>
        <fullName evidence="10">Fifty-four homolog</fullName>
    </alternativeName>
</protein>
<dbReference type="GO" id="GO:0003924">
    <property type="term" value="F:GTPase activity"/>
    <property type="evidence" value="ECO:0007669"/>
    <property type="project" value="UniProtKB-UniRule"/>
</dbReference>
<gene>
    <name evidence="10" type="primary">ffh</name>
    <name evidence="12" type="ORF">SAMN05660197_0058</name>
</gene>
<dbReference type="NCBIfam" id="TIGR00959">
    <property type="entry name" value="ffh"/>
    <property type="match status" value="1"/>
</dbReference>
<evidence type="ECO:0000256" key="5">
    <source>
        <dbReference type="ARBA" id="ARBA00022884"/>
    </source>
</evidence>
<keyword evidence="13" id="KW-1185">Reference proteome</keyword>
<dbReference type="Proteomes" id="UP000192602">
    <property type="component" value="Unassembled WGS sequence"/>
</dbReference>
<dbReference type="InterPro" id="IPR013822">
    <property type="entry name" value="Signal_recog_particl_SRP54_hlx"/>
</dbReference>
<dbReference type="InterPro" id="IPR003593">
    <property type="entry name" value="AAA+_ATPase"/>
</dbReference>
<keyword evidence="5 10" id="KW-0694">RNA-binding</keyword>
<keyword evidence="7 10" id="KW-0733">Signal recognition particle</keyword>
<dbReference type="CDD" id="cd18539">
    <property type="entry name" value="SRP_G"/>
    <property type="match status" value="1"/>
</dbReference>
<dbReference type="RefSeq" id="WP_084274598.1">
    <property type="nucleotide sequence ID" value="NZ_AP026671.1"/>
</dbReference>
<evidence type="ECO:0000256" key="7">
    <source>
        <dbReference type="ARBA" id="ARBA00023135"/>
    </source>
</evidence>
<dbReference type="InterPro" id="IPR004125">
    <property type="entry name" value="Signal_recog_particle_SRP54_M"/>
</dbReference>
<evidence type="ECO:0000256" key="9">
    <source>
        <dbReference type="ARBA" id="ARBA00048027"/>
    </source>
</evidence>
<dbReference type="SUPFAM" id="SSF52540">
    <property type="entry name" value="P-loop containing nucleoside triphosphate hydrolases"/>
    <property type="match status" value="1"/>
</dbReference>
<dbReference type="InterPro" id="IPR004780">
    <property type="entry name" value="SRP"/>
</dbReference>
<dbReference type="SMART" id="SM00963">
    <property type="entry name" value="SRP54_N"/>
    <property type="match status" value="1"/>
</dbReference>
<dbReference type="Gene3D" id="1.20.120.140">
    <property type="entry name" value="Signal recognition particle SRP54, nucleotide-binding domain"/>
    <property type="match status" value="1"/>
</dbReference>
<keyword evidence="4 10" id="KW-0378">Hydrolase</keyword>
<comment type="domain">
    <text evidence="10">Composed of three domains: the N-terminal N domain, which is responsible for interactions with the ribosome, the central G domain, which binds GTP, and the C-terminal M domain, which binds the RNA and the signal sequence of the RNC.</text>
</comment>
<dbReference type="Pfam" id="PF02881">
    <property type="entry name" value="SRP54_N"/>
    <property type="match status" value="1"/>
</dbReference>
<evidence type="ECO:0000256" key="6">
    <source>
        <dbReference type="ARBA" id="ARBA00023134"/>
    </source>
</evidence>
<dbReference type="Gene3D" id="3.40.50.300">
    <property type="entry name" value="P-loop containing nucleotide triphosphate hydrolases"/>
    <property type="match status" value="1"/>
</dbReference>
<sequence>MFETLSNSFSSALKKIRFKDDEKALKKALAELKKSLLKADVHHKVVKELLQRVELDTKAAGIGRDSFLKALQKNLTQILTAPGKQGFVYASKPPTVVLMTGLQGSGKTTTTGKLANYLKLRGKKVLVVAADLQRLAAVEQLRQIAQQIDVDFFGEEDEKDPVKVVNDALKLAREKLYDVVLIDTAGRLAIDEALMEELKRVKEAANPDEVFYVADSLTGQDAVRSAAKFNEDIGITGVILTKYDGDSKGGVAISLAHQIGVPLRFIGTGEKMPDLEVFIPERITNRLMGAGDIESLAEKTAAVIDEKQAKKISKKIAKGKFNFEDFLEQLESMKKMGSLKNLISMIPGMGNMAKAIKDLDLENSKEIKKIKAMINSMTPKERKDPDLILKNNSRKRRIAQGAGLSQQEVNKILKQFNNAAKFAKKFAGKKGMQDMQNLMKQMGGQGMPPIR</sequence>
<dbReference type="STRING" id="1069081.SAMN05660197_0058"/>
<accession>A0A1W1WPS8</accession>
<dbReference type="InterPro" id="IPR042101">
    <property type="entry name" value="SRP54_N_sf"/>
</dbReference>
<dbReference type="PANTHER" id="PTHR11564:SF5">
    <property type="entry name" value="SIGNAL RECOGNITION PARTICLE SUBUNIT SRP54"/>
    <property type="match status" value="1"/>
</dbReference>
<dbReference type="SMART" id="SM00382">
    <property type="entry name" value="AAA"/>
    <property type="match status" value="1"/>
</dbReference>
<evidence type="ECO:0000256" key="2">
    <source>
        <dbReference type="ARBA" id="ARBA00022490"/>
    </source>
</evidence>
<dbReference type="GO" id="GO:0006614">
    <property type="term" value="P:SRP-dependent cotranslational protein targeting to membrane"/>
    <property type="evidence" value="ECO:0007669"/>
    <property type="project" value="InterPro"/>
</dbReference>
<evidence type="ECO:0000256" key="1">
    <source>
        <dbReference type="ARBA" id="ARBA00005450"/>
    </source>
</evidence>
<name>A0A1W1WPS8_9BACT</name>
<dbReference type="FunFam" id="3.40.50.300:FF:000022">
    <property type="entry name" value="Signal recognition particle 54 kDa subunit"/>
    <property type="match status" value="1"/>
</dbReference>
<reference evidence="13" key="1">
    <citation type="submission" date="2017-04" db="EMBL/GenBank/DDBJ databases">
        <authorList>
            <person name="Varghese N."/>
            <person name="Submissions S."/>
        </authorList>
    </citation>
    <scope>NUCLEOTIDE SEQUENCE [LARGE SCALE GENOMIC DNA]</scope>
    <source>
        <strain evidence="13">DSM 16512</strain>
    </source>
</reference>
<dbReference type="InterPro" id="IPR027417">
    <property type="entry name" value="P-loop_NTPase"/>
</dbReference>
<organism evidence="12 13">
    <name type="scientific">Nitratiruptor tergarcus DSM 16512</name>
    <dbReference type="NCBI Taxonomy" id="1069081"/>
    <lineage>
        <taxon>Bacteria</taxon>
        <taxon>Pseudomonadati</taxon>
        <taxon>Campylobacterota</taxon>
        <taxon>Epsilonproteobacteria</taxon>
        <taxon>Nautiliales</taxon>
        <taxon>Nitratiruptoraceae</taxon>
        <taxon>Nitratiruptor</taxon>
    </lineage>
</organism>
<dbReference type="Pfam" id="PF02978">
    <property type="entry name" value="SRP_SPB"/>
    <property type="match status" value="1"/>
</dbReference>
<dbReference type="HAMAP" id="MF_00306">
    <property type="entry name" value="SRP54"/>
    <property type="match status" value="1"/>
</dbReference>